<name>A0A1I4B654_9PROT</name>
<protein>
    <submittedName>
        <fullName evidence="1">Uncharacterized protein</fullName>
    </submittedName>
</protein>
<dbReference type="STRING" id="52441.SAMN05216302_101113"/>
<evidence type="ECO:0000313" key="1">
    <source>
        <dbReference type="EMBL" id="SFK63346.1"/>
    </source>
</evidence>
<dbReference type="RefSeq" id="WP_090699055.1">
    <property type="nucleotide sequence ID" value="NZ_FOSP01000011.1"/>
</dbReference>
<organism evidence="1 2">
    <name type="scientific">Nitrosomonas aestuarii</name>
    <dbReference type="NCBI Taxonomy" id="52441"/>
    <lineage>
        <taxon>Bacteria</taxon>
        <taxon>Pseudomonadati</taxon>
        <taxon>Pseudomonadota</taxon>
        <taxon>Betaproteobacteria</taxon>
        <taxon>Nitrosomonadales</taxon>
        <taxon>Nitrosomonadaceae</taxon>
        <taxon>Nitrosomonas</taxon>
    </lineage>
</organism>
<gene>
    <name evidence="1" type="ORF">SAMN05216302_101113</name>
</gene>
<reference evidence="2" key="1">
    <citation type="submission" date="2016-10" db="EMBL/GenBank/DDBJ databases">
        <authorList>
            <person name="Varghese N."/>
            <person name="Submissions S."/>
        </authorList>
    </citation>
    <scope>NUCLEOTIDE SEQUENCE [LARGE SCALE GENOMIC DNA]</scope>
    <source>
        <strain evidence="2">Nm69</strain>
    </source>
</reference>
<dbReference type="AlphaFoldDB" id="A0A1I4B654"/>
<accession>A0A1I4B654</accession>
<dbReference type="EMBL" id="FOSP01000011">
    <property type="protein sequence ID" value="SFK63346.1"/>
    <property type="molecule type" value="Genomic_DNA"/>
</dbReference>
<evidence type="ECO:0000313" key="2">
    <source>
        <dbReference type="Proteomes" id="UP000199533"/>
    </source>
</evidence>
<proteinExistence type="predicted"/>
<keyword evidence="2" id="KW-1185">Reference proteome</keyword>
<dbReference type="Proteomes" id="UP000199533">
    <property type="component" value="Unassembled WGS sequence"/>
</dbReference>
<sequence length="570" mass="61549">MKRTEVRQTQLEYNNRQTQQVDEFATSLRENAVTNGVFDSAAANDIVVDVINKNTVEVPESLQVVLDEARTGENDGVKNKNQTRIIRAIYDGMNIYESQHGVSVPADVIEHAIHMAYGTTGFARDKMPMSLDSATSAHHDQLSLQPNRAVVAILSALGESIPFAHYLPADISSNEAKLAILTHQAGDAYGMYAQGGSMDGVNCGNHYIDSSRIHALTPAVTTGNIDGKLTTIQATDETCDQGAAAVKLLRGRTILYVNGIPVAQEAGSSGSGNSVMTGSVEISSVTYNIGGNINTDTGVFAITTTPALPDTVPVAVEGFIDYERDEDLIPRLQSGVVTYPLFAKASRGYVNVTPDARSQMSNELGLDPLQESMVALQQQVASERHYRVLAQARRLSVNNQVTFNYDWSNRKTLLNRAEAWRDLSATLGALSQQMAIDTFDHGITHLYIGKYLMADFLGMPSDIFVPSGVTERPGIFRVGRLFGRYDVYYTPKGLTDTTSTAQILCIGRASSVALNPFVLGDAVPTTLIPLGVDKSLKNGTGYYARNFTAVNPHIPSAMGCAVVNVTNIGQ</sequence>
<dbReference type="OrthoDB" id="7054215at2"/>